<protein>
    <submittedName>
        <fullName evidence="1">HNH endonuclease</fullName>
    </submittedName>
</protein>
<sequence>MLEKRKYADRREYNIAAVAKRRKKIKEMAIEYKGGKCYFCGYNKYIGAFDFHHLQKKSFGLSTKGMTRSWDKTKKEIDKCLLLCANCHRELHANILQLPAEMLDDKRGKLRET</sequence>
<keyword evidence="1" id="KW-0378">Hydrolase</keyword>
<dbReference type="GO" id="GO:0004519">
    <property type="term" value="F:endonuclease activity"/>
    <property type="evidence" value="ECO:0007669"/>
    <property type="project" value="UniProtKB-KW"/>
</dbReference>
<comment type="caution">
    <text evidence="1">The sequence shown here is derived from an EMBL/GenBank/DDBJ whole genome shotgun (WGS) entry which is preliminary data.</text>
</comment>
<dbReference type="Gene3D" id="1.10.30.50">
    <property type="match status" value="1"/>
</dbReference>
<dbReference type="AlphaFoldDB" id="A0A554LMT4"/>
<keyword evidence="1" id="KW-0255">Endonuclease</keyword>
<proteinExistence type="predicted"/>
<accession>A0A554LMT4</accession>
<reference evidence="1 2" key="1">
    <citation type="submission" date="2017-07" db="EMBL/GenBank/DDBJ databases">
        <title>Mechanisms for carbon and nitrogen cycling indicate functional differentiation within the Candidate Phyla Radiation.</title>
        <authorList>
            <person name="Danczak R.E."/>
            <person name="Johnston M.D."/>
            <person name="Kenah C."/>
            <person name="Slattery M."/>
            <person name="Wrighton K.C."/>
            <person name="Wilkins M.J."/>
        </authorList>
    </citation>
    <scope>NUCLEOTIDE SEQUENCE [LARGE SCALE GENOMIC DNA]</scope>
    <source>
        <strain evidence="1">Licking1014_85</strain>
    </source>
</reference>
<name>A0A554LMT4_9BACT</name>
<dbReference type="EMBL" id="VMGI01000001">
    <property type="protein sequence ID" value="TSC94193.1"/>
    <property type="molecule type" value="Genomic_DNA"/>
</dbReference>
<evidence type="ECO:0000313" key="1">
    <source>
        <dbReference type="EMBL" id="TSC94193.1"/>
    </source>
</evidence>
<dbReference type="Proteomes" id="UP000315589">
    <property type="component" value="Unassembled WGS sequence"/>
</dbReference>
<organism evidence="1 2">
    <name type="scientific">Candidatus Berkelbacteria bacterium Licking1014_85</name>
    <dbReference type="NCBI Taxonomy" id="2017148"/>
    <lineage>
        <taxon>Bacteria</taxon>
        <taxon>Candidatus Berkelbacteria</taxon>
    </lineage>
</organism>
<gene>
    <name evidence="1" type="ORF">CEN91_14</name>
</gene>
<evidence type="ECO:0000313" key="2">
    <source>
        <dbReference type="Proteomes" id="UP000315589"/>
    </source>
</evidence>
<keyword evidence="1" id="KW-0540">Nuclease</keyword>